<protein>
    <submittedName>
        <fullName evidence="2">Nucleic acid-binding, OB-fold</fullName>
    </submittedName>
</protein>
<feature type="region of interest" description="Disordered" evidence="1">
    <location>
        <begin position="1"/>
        <end position="23"/>
    </location>
</feature>
<feature type="compositionally biased region" description="Polar residues" evidence="1">
    <location>
        <begin position="591"/>
        <end position="607"/>
    </location>
</feature>
<dbReference type="InterPro" id="IPR012340">
    <property type="entry name" value="NA-bd_OB-fold"/>
</dbReference>
<dbReference type="GO" id="GO:0010521">
    <property type="term" value="F:telomerase inhibitor activity"/>
    <property type="evidence" value="ECO:0007669"/>
    <property type="project" value="TreeGrafter"/>
</dbReference>
<sequence>MPEKSKSGESELQGSIVIREDNGRDPPTNIKIILAGSWAIEASKIELKLQNTYHIALQGAKFEKVVKNEKSGVRLRFEDGILMRDARTMRIWNGFRAARKYRRQAPANSDSWFARSTPDTTTTTTTGNSSPAIASATAADSNSNSVPKGGNVSTRPLKISRTLSSTPSNSSVVEIESDSVHGSPQVPASSVSRASPTSMAANISMPVLSDRHIRLSSTPRPDSSPAKDAITANKNIVPVHGSQGEGIRPKSAVPGWLINPKTESPSPSKKQKLTRKHRSESILSNDSRSSRSSSIFSTTPSSKSGKIKLNVAKRIFKIYPSLETPESEDLVNEMADVFLQKHDATQRQILYFNPILLKKEIDQIKQMLENAQEENLNKAQEYLHALVLSADPEVGEHMGRKIAGLIVRSFATPADRRVFFLDQQILKVKINEAKELLQELEEEEEEEDEEEEDKMEEDDDMKPVVDVLMQDGDQEDQLKEDQPQEDTKPDVALLEQVRAEDNLPKETPTSTILPIVIPSPVPTPPLALAPSPTPFPISASDPSVVAGPNLVSRLPSPPPNQAPAPSKDTVSVDLALLDARKTKEIPHKSVSFPSPLNKPTSALQKTHSAPDLAKPIASVERLEGGATINTGSRSKHKKRTPEELESYLKEKREKAEREGTAWVDHGRYLEIKRLRSGLTVEMIAEGAYPIGFTDDRFEYSPIANLRDLEVNRRGNLVGVVTSTTTKKMASGDFHTSLNMRDPSGSISIVLFTNREINRPDPIPGSILLLRSVKKSSWPSPQMVGTARDDWTWIYTDQQVSTMKTHSNFHNLTIQALPIITHDYFLKLSIWSKHTLGYGSAAAVKEKNQKRPRSLINVSKIEVNVFFDLVAQNTCLGQKMVWRQPQLSEDMFLKSGALEASMYGRADSGCRIDRIREGDLEAQELVSRRKAFFEILSGQQSQDLKPVIEDVPPVSTTEPLITEHQSSTSDFNTSEPNALERSTAKLAVTPDEVSPVKRLYSDESHPGGVSIEQIISELPCPGKYAIRARVVDYFPKRLEDCIIGICGICQDHVSPCRILTTDKGCRECNETRVRWMYRVVLQLEDGTGSLKAGLLEGDIHEMFPGLPLAETYLNPANEVIDLLRSKLSLLIPSMRSPTPISPTGQQIPGPPLEACVKSYWVNHQKGENAAEDSVKERSYRIFATTLKD</sequence>
<evidence type="ECO:0000256" key="1">
    <source>
        <dbReference type="SAM" id="MobiDB-lite"/>
    </source>
</evidence>
<feature type="region of interest" description="Disordered" evidence="1">
    <location>
        <begin position="623"/>
        <end position="642"/>
    </location>
</feature>
<feature type="compositionally biased region" description="Polar residues" evidence="1">
    <location>
        <begin position="180"/>
        <end position="198"/>
    </location>
</feature>
<name>A0A0F7SMU2_PHARH</name>
<feature type="compositionally biased region" description="Basic residues" evidence="1">
    <location>
        <begin position="269"/>
        <end position="278"/>
    </location>
</feature>
<reference evidence="2" key="1">
    <citation type="submission" date="2014-08" db="EMBL/GenBank/DDBJ databases">
        <authorList>
            <person name="Sharma Rahul"/>
            <person name="Thines Marco"/>
        </authorList>
    </citation>
    <scope>NUCLEOTIDE SEQUENCE</scope>
</reference>
<dbReference type="InterPro" id="IPR028389">
    <property type="entry name" value="POT1"/>
</dbReference>
<dbReference type="PANTHER" id="PTHR14513">
    <property type="entry name" value="PROTECTION OF TELOMERES 1"/>
    <property type="match status" value="1"/>
</dbReference>
<feature type="region of interest" description="Disordered" evidence="1">
    <location>
        <begin position="532"/>
        <end position="569"/>
    </location>
</feature>
<dbReference type="EMBL" id="LN483142">
    <property type="protein sequence ID" value="CED83392.1"/>
    <property type="molecule type" value="Genomic_DNA"/>
</dbReference>
<dbReference type="Gene3D" id="2.40.50.140">
    <property type="entry name" value="Nucleic acid-binding proteins"/>
    <property type="match status" value="1"/>
</dbReference>
<feature type="region of interest" description="Disordered" evidence="1">
    <location>
        <begin position="586"/>
        <end position="611"/>
    </location>
</feature>
<feature type="compositionally biased region" description="Low complexity" evidence="1">
    <location>
        <begin position="281"/>
        <end position="303"/>
    </location>
</feature>
<feature type="region of interest" description="Disordered" evidence="1">
    <location>
        <begin position="214"/>
        <end position="303"/>
    </location>
</feature>
<dbReference type="GO" id="GO:0016233">
    <property type="term" value="P:telomere capping"/>
    <property type="evidence" value="ECO:0007669"/>
    <property type="project" value="TreeGrafter"/>
</dbReference>
<feature type="compositionally biased region" description="Low complexity" evidence="1">
    <location>
        <begin position="120"/>
        <end position="145"/>
    </location>
</feature>
<feature type="compositionally biased region" description="Acidic residues" evidence="1">
    <location>
        <begin position="438"/>
        <end position="460"/>
    </location>
</feature>
<feature type="region of interest" description="Disordered" evidence="1">
    <location>
        <begin position="106"/>
        <end position="198"/>
    </location>
</feature>
<dbReference type="GO" id="GO:0000783">
    <property type="term" value="C:nuclear telomere cap complex"/>
    <property type="evidence" value="ECO:0007669"/>
    <property type="project" value="TreeGrafter"/>
</dbReference>
<feature type="compositionally biased region" description="Low complexity" evidence="1">
    <location>
        <begin position="160"/>
        <end position="171"/>
    </location>
</feature>
<proteinExistence type="predicted"/>
<dbReference type="PANTHER" id="PTHR14513:SF0">
    <property type="entry name" value="PROTECTION OF TELOMERES PROTEIN 1"/>
    <property type="match status" value="1"/>
</dbReference>
<dbReference type="GO" id="GO:0032210">
    <property type="term" value="P:regulation of telomere maintenance via telomerase"/>
    <property type="evidence" value="ECO:0007669"/>
    <property type="project" value="TreeGrafter"/>
</dbReference>
<dbReference type="AlphaFoldDB" id="A0A0F7SMU2"/>
<evidence type="ECO:0000313" key="2">
    <source>
        <dbReference type="EMBL" id="CED83392.1"/>
    </source>
</evidence>
<organism evidence="2">
    <name type="scientific">Phaffia rhodozyma</name>
    <name type="common">Yeast</name>
    <name type="synonym">Xanthophyllomyces dendrorhous</name>
    <dbReference type="NCBI Taxonomy" id="264483"/>
    <lineage>
        <taxon>Eukaryota</taxon>
        <taxon>Fungi</taxon>
        <taxon>Dikarya</taxon>
        <taxon>Basidiomycota</taxon>
        <taxon>Agaricomycotina</taxon>
        <taxon>Tremellomycetes</taxon>
        <taxon>Cystofilobasidiales</taxon>
        <taxon>Mrakiaceae</taxon>
        <taxon>Phaffia</taxon>
    </lineage>
</organism>
<accession>A0A0F7SMU2</accession>
<feature type="region of interest" description="Disordered" evidence="1">
    <location>
        <begin position="438"/>
        <end position="462"/>
    </location>
</feature>
<dbReference type="GO" id="GO:0098505">
    <property type="term" value="F:G-rich strand telomeric DNA binding"/>
    <property type="evidence" value="ECO:0007669"/>
    <property type="project" value="TreeGrafter"/>
</dbReference>